<dbReference type="PROSITE" id="PS00455">
    <property type="entry name" value="AMP_BINDING"/>
    <property type="match status" value="1"/>
</dbReference>
<sequence length="502" mass="57496">MKLSVLEYLEETAKNYPKKIAISDNNEFITFEELINQSKKIGSFLYENLDKKRNQPIFVEVQKSLKSIVAFFGVLYSGNFYVPIDGETPLIRIENMINTIEPICSISITKNNPFVDSNSKVFDFEDIVLNDIDEINLKETRDKSLDIDPCYLIMTSGSTGVPKGVVISHKMVIDLGLWLVDTFNFTSDDILANQSPFYFDGATKDIYIMAFAGAKMEIIPKQLFLTPLNLVKFLNEKKVTSLLWAVSAINILSNSSVFDIEKLQSVNKVIFAGEALHTKELNIWKKNLNALYVNLYGPSECTVDAMYYIVDREFSKDEAIPLGRACKNMEVFLLDENNNIINDGIGEIAIRGTAVSMGYYNDFEKTDKSFIQNPNNKSYRDIIYKTGDLAKYNDLGELVFVSRRDNQIKHMGNRIELGEIEFALKTLDEVQEGICIYDKDNQLIVFIYTGIELSRRDIFIKLKGKIPKYMYPNKLIKLDTMPYTNNGKINRNKLKDDYYKKN</sequence>
<dbReference type="InterPro" id="IPR000873">
    <property type="entry name" value="AMP-dep_synth/lig_dom"/>
</dbReference>
<feature type="domain" description="AMP-dependent synthetase/ligase" evidence="1">
    <location>
        <begin position="9"/>
        <end position="360"/>
    </location>
</feature>
<dbReference type="Proteomes" id="UP001519306">
    <property type="component" value="Unassembled WGS sequence"/>
</dbReference>
<accession>A0ABS4KG17</accession>
<dbReference type="Gene3D" id="3.40.50.12780">
    <property type="entry name" value="N-terminal domain of ligase-like"/>
    <property type="match status" value="1"/>
</dbReference>
<evidence type="ECO:0000259" key="1">
    <source>
        <dbReference type="Pfam" id="PF00501"/>
    </source>
</evidence>
<dbReference type="InterPro" id="IPR042099">
    <property type="entry name" value="ANL_N_sf"/>
</dbReference>
<evidence type="ECO:0000313" key="2">
    <source>
        <dbReference type="EMBL" id="MBP2025579.1"/>
    </source>
</evidence>
<organism evidence="2 3">
    <name type="scientific">Peptoniphilus stercorisuis</name>
    <dbReference type="NCBI Taxonomy" id="1436965"/>
    <lineage>
        <taxon>Bacteria</taxon>
        <taxon>Bacillati</taxon>
        <taxon>Bacillota</taxon>
        <taxon>Tissierellia</taxon>
        <taxon>Tissierellales</taxon>
        <taxon>Peptoniphilaceae</taxon>
        <taxon>Peptoniphilus</taxon>
    </lineage>
</organism>
<dbReference type="PANTHER" id="PTHR45527:SF1">
    <property type="entry name" value="FATTY ACID SYNTHASE"/>
    <property type="match status" value="1"/>
</dbReference>
<dbReference type="Gene3D" id="3.30.300.30">
    <property type="match status" value="1"/>
</dbReference>
<dbReference type="Pfam" id="PF00501">
    <property type="entry name" value="AMP-binding"/>
    <property type="match status" value="1"/>
</dbReference>
<reference evidence="2 3" key="1">
    <citation type="submission" date="2021-03" db="EMBL/GenBank/DDBJ databases">
        <title>Genomic Encyclopedia of Type Strains, Phase IV (KMG-IV): sequencing the most valuable type-strain genomes for metagenomic binning, comparative biology and taxonomic classification.</title>
        <authorList>
            <person name="Goeker M."/>
        </authorList>
    </citation>
    <scope>NUCLEOTIDE SEQUENCE [LARGE SCALE GENOMIC DNA]</scope>
    <source>
        <strain evidence="2 3">DSM 27563</strain>
    </source>
</reference>
<dbReference type="InterPro" id="IPR045851">
    <property type="entry name" value="AMP-bd_C_sf"/>
</dbReference>
<dbReference type="InterPro" id="IPR020845">
    <property type="entry name" value="AMP-binding_CS"/>
</dbReference>
<dbReference type="RefSeq" id="WP_210060871.1">
    <property type="nucleotide sequence ID" value="NZ_JAGGLJ010000009.1"/>
</dbReference>
<dbReference type="EMBL" id="JAGGLJ010000009">
    <property type="protein sequence ID" value="MBP2025579.1"/>
    <property type="molecule type" value="Genomic_DNA"/>
</dbReference>
<dbReference type="SUPFAM" id="SSF56801">
    <property type="entry name" value="Acetyl-CoA synthetase-like"/>
    <property type="match status" value="1"/>
</dbReference>
<dbReference type="PANTHER" id="PTHR45527">
    <property type="entry name" value="NONRIBOSOMAL PEPTIDE SYNTHETASE"/>
    <property type="match status" value="1"/>
</dbReference>
<protein>
    <submittedName>
        <fullName evidence="2">Amino acid adenylation domain-containing protein</fullName>
    </submittedName>
</protein>
<evidence type="ECO:0000313" key="3">
    <source>
        <dbReference type="Proteomes" id="UP001519306"/>
    </source>
</evidence>
<comment type="caution">
    <text evidence="2">The sequence shown here is derived from an EMBL/GenBank/DDBJ whole genome shotgun (WGS) entry which is preliminary data.</text>
</comment>
<gene>
    <name evidence="2" type="ORF">J2Z71_001122</name>
</gene>
<proteinExistence type="predicted"/>
<keyword evidence="3" id="KW-1185">Reference proteome</keyword>
<name>A0ABS4KG17_9FIRM</name>